<keyword evidence="2" id="KW-0472">Membrane</keyword>
<dbReference type="Pfam" id="PF00226">
    <property type="entry name" value="DnaJ"/>
    <property type="match status" value="1"/>
</dbReference>
<protein>
    <recommendedName>
        <fullName evidence="3">J domain-containing protein</fullName>
    </recommendedName>
</protein>
<keyword evidence="2" id="KW-0812">Transmembrane</keyword>
<dbReference type="RefSeq" id="WP_189682523.1">
    <property type="nucleotide sequence ID" value="NZ_BNCJ01000024.1"/>
</dbReference>
<proteinExistence type="predicted"/>
<sequence>MIWLLIGWVLISMIFAEIAPILLTGIGYLLWFIVLVIWTALKTMMRLPVLIIVLPFRLVADGLLFVRLLANEMRRSEADDQHDDDDVHRHHQSDDHQADDDGDDDHEFAMRLLGLEAGYSDDALSKAYRQAIAAAHPDAPGGSEEAAKQINAARDVLKKSRRRM</sequence>
<name>A0A8J3M9S6_9RHOB</name>
<keyword evidence="5" id="KW-1185">Reference proteome</keyword>
<feature type="region of interest" description="Disordered" evidence="1">
    <location>
        <begin position="77"/>
        <end position="105"/>
    </location>
</feature>
<evidence type="ECO:0000256" key="2">
    <source>
        <dbReference type="SAM" id="Phobius"/>
    </source>
</evidence>
<evidence type="ECO:0000313" key="4">
    <source>
        <dbReference type="EMBL" id="GHF70088.1"/>
    </source>
</evidence>
<evidence type="ECO:0000256" key="1">
    <source>
        <dbReference type="SAM" id="MobiDB-lite"/>
    </source>
</evidence>
<dbReference type="InterPro" id="IPR036869">
    <property type="entry name" value="J_dom_sf"/>
</dbReference>
<feature type="region of interest" description="Disordered" evidence="1">
    <location>
        <begin position="136"/>
        <end position="164"/>
    </location>
</feature>
<dbReference type="PROSITE" id="PS50076">
    <property type="entry name" value="DNAJ_2"/>
    <property type="match status" value="1"/>
</dbReference>
<dbReference type="SMART" id="SM00271">
    <property type="entry name" value="DnaJ"/>
    <property type="match status" value="1"/>
</dbReference>
<feature type="transmembrane region" description="Helical" evidence="2">
    <location>
        <begin position="47"/>
        <end position="66"/>
    </location>
</feature>
<dbReference type="Proteomes" id="UP000626220">
    <property type="component" value="Unassembled WGS sequence"/>
</dbReference>
<feature type="compositionally biased region" description="Basic and acidic residues" evidence="1">
    <location>
        <begin position="77"/>
        <end position="96"/>
    </location>
</feature>
<feature type="transmembrane region" description="Helical" evidence="2">
    <location>
        <begin position="21"/>
        <end position="41"/>
    </location>
</feature>
<gene>
    <name evidence="4" type="ORF">GCM10017056_46420</name>
</gene>
<keyword evidence="2" id="KW-1133">Transmembrane helix</keyword>
<feature type="domain" description="J" evidence="3">
    <location>
        <begin position="108"/>
        <end position="164"/>
    </location>
</feature>
<reference evidence="4" key="1">
    <citation type="journal article" date="2014" name="Int. J. Syst. Evol. Microbiol.">
        <title>Complete genome sequence of Corynebacterium casei LMG S-19264T (=DSM 44701T), isolated from a smear-ripened cheese.</title>
        <authorList>
            <consortium name="US DOE Joint Genome Institute (JGI-PGF)"/>
            <person name="Walter F."/>
            <person name="Albersmeier A."/>
            <person name="Kalinowski J."/>
            <person name="Ruckert C."/>
        </authorList>
    </citation>
    <scope>NUCLEOTIDE SEQUENCE</scope>
    <source>
        <strain evidence="4">KCTC 42650</strain>
    </source>
</reference>
<accession>A0A8J3M9S6</accession>
<evidence type="ECO:0000259" key="3">
    <source>
        <dbReference type="PROSITE" id="PS50076"/>
    </source>
</evidence>
<comment type="caution">
    <text evidence="4">The sequence shown here is derived from an EMBL/GenBank/DDBJ whole genome shotgun (WGS) entry which is preliminary data.</text>
</comment>
<dbReference type="SUPFAM" id="SSF46565">
    <property type="entry name" value="Chaperone J-domain"/>
    <property type="match status" value="1"/>
</dbReference>
<dbReference type="CDD" id="cd06257">
    <property type="entry name" value="DnaJ"/>
    <property type="match status" value="1"/>
</dbReference>
<reference evidence="4" key="2">
    <citation type="submission" date="2020-09" db="EMBL/GenBank/DDBJ databases">
        <authorList>
            <person name="Sun Q."/>
            <person name="Kim S."/>
        </authorList>
    </citation>
    <scope>NUCLEOTIDE SEQUENCE</scope>
    <source>
        <strain evidence="4">KCTC 42650</strain>
    </source>
</reference>
<dbReference type="Gene3D" id="1.10.287.110">
    <property type="entry name" value="DnaJ domain"/>
    <property type="match status" value="1"/>
</dbReference>
<dbReference type="EMBL" id="BNCJ01000024">
    <property type="protein sequence ID" value="GHF70088.1"/>
    <property type="molecule type" value="Genomic_DNA"/>
</dbReference>
<evidence type="ECO:0000313" key="5">
    <source>
        <dbReference type="Proteomes" id="UP000626220"/>
    </source>
</evidence>
<organism evidence="4 5">
    <name type="scientific">Seohaeicola zhoushanensis</name>
    <dbReference type="NCBI Taxonomy" id="1569283"/>
    <lineage>
        <taxon>Bacteria</taxon>
        <taxon>Pseudomonadati</taxon>
        <taxon>Pseudomonadota</taxon>
        <taxon>Alphaproteobacteria</taxon>
        <taxon>Rhodobacterales</taxon>
        <taxon>Roseobacteraceae</taxon>
        <taxon>Seohaeicola</taxon>
    </lineage>
</organism>
<dbReference type="InterPro" id="IPR001623">
    <property type="entry name" value="DnaJ_domain"/>
</dbReference>
<dbReference type="AlphaFoldDB" id="A0A8J3M9S6"/>